<evidence type="ECO:0000313" key="3">
    <source>
        <dbReference type="Proteomes" id="UP000380867"/>
    </source>
</evidence>
<organism evidence="2 3">
    <name type="scientific">Aeromicrobium ginsengisoli</name>
    <dbReference type="NCBI Taxonomy" id="363867"/>
    <lineage>
        <taxon>Bacteria</taxon>
        <taxon>Bacillati</taxon>
        <taxon>Actinomycetota</taxon>
        <taxon>Actinomycetes</taxon>
        <taxon>Propionibacteriales</taxon>
        <taxon>Nocardioidaceae</taxon>
        <taxon>Aeromicrobium</taxon>
    </lineage>
</organism>
<dbReference type="OrthoDB" id="5196985at2"/>
<keyword evidence="1" id="KW-0812">Transmembrane</keyword>
<accession>A0A5M4FJ29</accession>
<dbReference type="EMBL" id="SDPQ02000001">
    <property type="protein sequence ID" value="KAA1399968.1"/>
    <property type="molecule type" value="Genomic_DNA"/>
</dbReference>
<evidence type="ECO:0000256" key="1">
    <source>
        <dbReference type="SAM" id="Phobius"/>
    </source>
</evidence>
<dbReference type="AlphaFoldDB" id="A0A5M4FJ29"/>
<feature type="transmembrane region" description="Helical" evidence="1">
    <location>
        <begin position="12"/>
        <end position="35"/>
    </location>
</feature>
<dbReference type="Proteomes" id="UP000380867">
    <property type="component" value="Unassembled WGS sequence"/>
</dbReference>
<gene>
    <name evidence="2" type="ORF">ESP70_004235</name>
</gene>
<reference evidence="2" key="1">
    <citation type="submission" date="2019-09" db="EMBL/GenBank/DDBJ databases">
        <authorList>
            <person name="Li J."/>
        </authorList>
    </citation>
    <scope>NUCLEOTIDE SEQUENCE [LARGE SCALE GENOMIC DNA]</scope>
    <source>
        <strain evidence="2">JCM 14732</strain>
    </source>
</reference>
<dbReference type="RefSeq" id="WP_149688077.1">
    <property type="nucleotide sequence ID" value="NZ_SDPQ02000001.1"/>
</dbReference>
<sequence>MNASGKKTVGLFDIRFIIGGLIGLYGVILTLLGIFNASDKELAKGDGLNINLWAGLGMLVAGVAFMVWARLRPVIVPDDVEPNDGP</sequence>
<name>A0A5M4FJ29_9ACTN</name>
<keyword evidence="1" id="KW-1133">Transmembrane helix</keyword>
<evidence type="ECO:0000313" key="2">
    <source>
        <dbReference type="EMBL" id="KAA1399968.1"/>
    </source>
</evidence>
<feature type="transmembrane region" description="Helical" evidence="1">
    <location>
        <begin position="50"/>
        <end position="69"/>
    </location>
</feature>
<comment type="caution">
    <text evidence="2">The sequence shown here is derived from an EMBL/GenBank/DDBJ whole genome shotgun (WGS) entry which is preliminary data.</text>
</comment>
<protein>
    <submittedName>
        <fullName evidence="2">Uncharacterized protein</fullName>
    </submittedName>
</protein>
<keyword evidence="1" id="KW-0472">Membrane</keyword>
<keyword evidence="3" id="KW-1185">Reference proteome</keyword>
<proteinExistence type="predicted"/>